<dbReference type="KEGG" id="ppa:PAS_chr4_0334"/>
<dbReference type="GeneID" id="8200775"/>
<feature type="region of interest" description="Disordered" evidence="16">
    <location>
        <begin position="243"/>
        <end position="286"/>
    </location>
</feature>
<dbReference type="GO" id="GO:0005737">
    <property type="term" value="C:cytoplasm"/>
    <property type="evidence" value="ECO:0007669"/>
    <property type="project" value="TreeGrafter"/>
</dbReference>
<evidence type="ECO:0000256" key="13">
    <source>
        <dbReference type="ARBA" id="ARBA00068528"/>
    </source>
</evidence>
<evidence type="ECO:0000256" key="14">
    <source>
        <dbReference type="PROSITE-ProRule" id="PRU00042"/>
    </source>
</evidence>
<proteinExistence type="inferred from homology"/>
<evidence type="ECO:0000313" key="18">
    <source>
        <dbReference type="EMBL" id="CAY71576.1"/>
    </source>
</evidence>
<evidence type="ECO:0000256" key="9">
    <source>
        <dbReference type="ARBA" id="ARBA00023163"/>
    </source>
</evidence>
<dbReference type="PANTHER" id="PTHR47428">
    <property type="entry name" value="REGULATORY PROTEIN MIG1-RELATED"/>
    <property type="match status" value="1"/>
</dbReference>
<dbReference type="FunFam" id="3.30.160.60:FF:000152">
    <property type="entry name" value="DNA-binding protein creA"/>
    <property type="match status" value="1"/>
</dbReference>
<dbReference type="InterPro" id="IPR036236">
    <property type="entry name" value="Znf_C2H2_sf"/>
</dbReference>
<dbReference type="Proteomes" id="UP000000314">
    <property type="component" value="Chromosome 4"/>
</dbReference>
<gene>
    <name evidence="18" type="ordered locus">PAS_chr4_0334</name>
</gene>
<sequence length="444" mass="47748">MTTAYPNARVASVRSSGDSVGDIKVGSRKSAESSNANSSSSSKKSELSRPYQCPMCEKAFHRLEHQTRHIRTHTGEKPHHCNYPGCFKKFSRSDELTRHSRIHNNPNPRKRGPGVVPKKTPRPKMAGKSASYSDEGNYSLGEGHQQFYGSDDASSFPLVSIPTAAATTTVGKPTTPTPSSKSSQSQTAEAKFNPLRSASTLSINLLATAASQELQELRAAEENSSRLQQVKSLPSLTQYFIASEDSSHGGNPPLSHPKPFSSLSGLKRMTPINPSSSSSSSGGVSINKSISVTSLTRTFSNTEIADEFTTPPTMLKKSRPNSPVLTGRSPTTFQQYQQSQHTSNLAQQQSKGNFPPSHIDSKVSSAALHLLGLGLNHATPEVTPLQTPAVSPKLFPKSVSNNSLETLHKALDETTEAENLQSTALPSLSSLNLPSTSLENQEKK</sequence>
<evidence type="ECO:0000259" key="17">
    <source>
        <dbReference type="PROSITE" id="PS50157"/>
    </source>
</evidence>
<feature type="domain" description="C2H2-type" evidence="17">
    <location>
        <begin position="51"/>
        <end position="78"/>
    </location>
</feature>
<feature type="coiled-coil region" evidence="15">
    <location>
        <begin position="203"/>
        <end position="230"/>
    </location>
</feature>
<dbReference type="InterPro" id="IPR013087">
    <property type="entry name" value="Znf_C2H2_type"/>
</dbReference>
<evidence type="ECO:0000256" key="15">
    <source>
        <dbReference type="SAM" id="Coils"/>
    </source>
</evidence>
<dbReference type="Pfam" id="PF00096">
    <property type="entry name" value="zf-C2H2"/>
    <property type="match status" value="2"/>
</dbReference>
<keyword evidence="9" id="KW-0804">Transcription</keyword>
<dbReference type="OMA" id="QYFIASE"/>
<dbReference type="FunCoup" id="C4R7K1">
    <property type="interactions" value="565"/>
</dbReference>
<reference evidence="18 19" key="1">
    <citation type="journal article" date="2009" name="Nat. Biotechnol.">
        <title>Genome sequence of the recombinant protein production host Pichia pastoris.</title>
        <authorList>
            <person name="De Schutter K."/>
            <person name="Lin Y.C."/>
            <person name="Tiels P."/>
            <person name="Van Hecke A."/>
            <person name="Glinka S."/>
            <person name="Weber-Lehmann J."/>
            <person name="Rouze P."/>
            <person name="Van de Peer Y."/>
            <person name="Callewaert N."/>
        </authorList>
    </citation>
    <scope>NUCLEOTIDE SEQUENCE [LARGE SCALE GENOMIC DNA]</scope>
    <source>
        <strain evidence="19">GS115 / ATCC 20864</strain>
    </source>
</reference>
<dbReference type="AlphaFoldDB" id="C4R7K1"/>
<keyword evidence="4" id="KW-0677">Repeat</keyword>
<evidence type="ECO:0000256" key="11">
    <source>
        <dbReference type="ARBA" id="ARBA00038023"/>
    </source>
</evidence>
<feature type="compositionally biased region" description="Low complexity" evidence="16">
    <location>
        <begin position="271"/>
        <end position="286"/>
    </location>
</feature>
<dbReference type="InParanoid" id="C4R7K1"/>
<feature type="compositionally biased region" description="Polar residues" evidence="16">
    <location>
        <begin position="320"/>
        <end position="352"/>
    </location>
</feature>
<keyword evidence="7" id="KW-0805">Transcription regulation</keyword>
<keyword evidence="10" id="KW-0539">Nucleus</keyword>
<dbReference type="STRING" id="644223.C4R7K1"/>
<dbReference type="Gene3D" id="3.30.160.60">
    <property type="entry name" value="Classic Zinc Finger"/>
    <property type="match status" value="2"/>
</dbReference>
<evidence type="ECO:0000256" key="12">
    <source>
        <dbReference type="ARBA" id="ARBA00056233"/>
    </source>
</evidence>
<feature type="region of interest" description="Disordered" evidence="16">
    <location>
        <begin position="92"/>
        <end position="138"/>
    </location>
</feature>
<evidence type="ECO:0000256" key="10">
    <source>
        <dbReference type="ARBA" id="ARBA00023242"/>
    </source>
</evidence>
<dbReference type="PROSITE" id="PS50157">
    <property type="entry name" value="ZINC_FINGER_C2H2_2"/>
    <property type="match status" value="2"/>
</dbReference>
<dbReference type="FunFam" id="3.30.160.60:FF:000089">
    <property type="entry name" value="DNA-binding protein creA"/>
    <property type="match status" value="1"/>
</dbReference>
<dbReference type="OrthoDB" id="654211at2759"/>
<evidence type="ECO:0000256" key="3">
    <source>
        <dbReference type="ARBA" id="ARBA00022723"/>
    </source>
</evidence>
<keyword evidence="2" id="KW-0678">Repressor</keyword>
<dbReference type="GO" id="GO:0000978">
    <property type="term" value="F:RNA polymerase II cis-regulatory region sequence-specific DNA binding"/>
    <property type="evidence" value="ECO:0007669"/>
    <property type="project" value="TreeGrafter"/>
</dbReference>
<feature type="region of interest" description="Disordered" evidence="16">
    <location>
        <begin position="303"/>
        <end position="360"/>
    </location>
</feature>
<dbReference type="GO" id="GO:0005634">
    <property type="term" value="C:nucleus"/>
    <property type="evidence" value="ECO:0007669"/>
    <property type="project" value="UniProtKB-SubCell"/>
</dbReference>
<dbReference type="eggNOG" id="KOG1721">
    <property type="taxonomic scope" value="Eukaryota"/>
</dbReference>
<dbReference type="SMR" id="C4R7K1"/>
<feature type="compositionally biased region" description="Low complexity" evidence="16">
    <location>
        <begin position="32"/>
        <end position="42"/>
    </location>
</feature>
<comment type="function">
    <text evidence="12">Involved in glucose repression of glucose metabolism genes.</text>
</comment>
<dbReference type="PROSITE" id="PS00028">
    <property type="entry name" value="ZINC_FINGER_C2H2_1"/>
    <property type="match status" value="2"/>
</dbReference>
<name>C4R7K1_KOMPG</name>
<keyword evidence="19" id="KW-1185">Reference proteome</keyword>
<dbReference type="SUPFAM" id="SSF57667">
    <property type="entry name" value="beta-beta-alpha zinc fingers"/>
    <property type="match status" value="1"/>
</dbReference>
<keyword evidence="8" id="KW-0238">DNA-binding</keyword>
<organism evidence="18 19">
    <name type="scientific">Komagataella phaffii (strain GS115 / ATCC 20864)</name>
    <name type="common">Yeast</name>
    <name type="synonym">Pichia pastoris</name>
    <dbReference type="NCBI Taxonomy" id="644223"/>
    <lineage>
        <taxon>Eukaryota</taxon>
        <taxon>Fungi</taxon>
        <taxon>Dikarya</taxon>
        <taxon>Ascomycota</taxon>
        <taxon>Saccharomycotina</taxon>
        <taxon>Pichiomycetes</taxon>
        <taxon>Pichiales</taxon>
        <taxon>Pichiaceae</taxon>
        <taxon>Komagataella</taxon>
    </lineage>
</organism>
<protein>
    <recommendedName>
        <fullName evidence="13">Regulatory protein MIG1</fullName>
    </recommendedName>
</protein>
<evidence type="ECO:0000256" key="8">
    <source>
        <dbReference type="ARBA" id="ARBA00023125"/>
    </source>
</evidence>
<accession>C4R7K1</accession>
<evidence type="ECO:0000256" key="7">
    <source>
        <dbReference type="ARBA" id="ARBA00023015"/>
    </source>
</evidence>
<feature type="compositionally biased region" description="Low complexity" evidence="16">
    <location>
        <begin position="167"/>
        <end position="188"/>
    </location>
</feature>
<comment type="similarity">
    <text evidence="11">Belongs to the creA/MIG C2H2-type zinc-finger protein family.</text>
</comment>
<evidence type="ECO:0000256" key="4">
    <source>
        <dbReference type="ARBA" id="ARBA00022737"/>
    </source>
</evidence>
<keyword evidence="3" id="KW-0479">Metal-binding</keyword>
<feature type="compositionally biased region" description="Low complexity" evidence="16">
    <location>
        <begin position="422"/>
        <end position="438"/>
    </location>
</feature>
<dbReference type="InterPro" id="IPR051007">
    <property type="entry name" value="creA/MIG_C2H2-ZnF"/>
</dbReference>
<evidence type="ECO:0000313" key="19">
    <source>
        <dbReference type="Proteomes" id="UP000000314"/>
    </source>
</evidence>
<evidence type="ECO:0000256" key="1">
    <source>
        <dbReference type="ARBA" id="ARBA00004123"/>
    </source>
</evidence>
<evidence type="ECO:0000256" key="5">
    <source>
        <dbReference type="ARBA" id="ARBA00022771"/>
    </source>
</evidence>
<dbReference type="PANTHER" id="PTHR47428:SF1">
    <property type="entry name" value="REGULATORY PROTEIN MIG1-RELATED"/>
    <property type="match status" value="1"/>
</dbReference>
<dbReference type="GO" id="GO:0000433">
    <property type="term" value="P:carbon catabolite repression of transcription from RNA polymerase II promoter by glucose"/>
    <property type="evidence" value="ECO:0007669"/>
    <property type="project" value="TreeGrafter"/>
</dbReference>
<keyword evidence="5 14" id="KW-0863">Zinc-finger</keyword>
<keyword evidence="6" id="KW-0862">Zinc</keyword>
<keyword evidence="15" id="KW-0175">Coiled coil</keyword>
<dbReference type="GO" id="GO:0008270">
    <property type="term" value="F:zinc ion binding"/>
    <property type="evidence" value="ECO:0007669"/>
    <property type="project" value="UniProtKB-KW"/>
</dbReference>
<feature type="domain" description="C2H2-type" evidence="17">
    <location>
        <begin position="79"/>
        <end position="108"/>
    </location>
</feature>
<evidence type="ECO:0000256" key="16">
    <source>
        <dbReference type="SAM" id="MobiDB-lite"/>
    </source>
</evidence>
<evidence type="ECO:0000256" key="6">
    <source>
        <dbReference type="ARBA" id="ARBA00022833"/>
    </source>
</evidence>
<dbReference type="SMART" id="SM00355">
    <property type="entry name" value="ZnF_C2H2"/>
    <property type="match status" value="2"/>
</dbReference>
<dbReference type="HOGENOM" id="CLU_679875_0_0_1"/>
<evidence type="ECO:0000256" key="2">
    <source>
        <dbReference type="ARBA" id="ARBA00022491"/>
    </source>
</evidence>
<dbReference type="RefSeq" id="XP_002493755.1">
    <property type="nucleotide sequence ID" value="XM_002493710.1"/>
</dbReference>
<comment type="subcellular location">
    <subcellularLocation>
        <location evidence="1">Nucleus</location>
    </subcellularLocation>
</comment>
<feature type="region of interest" description="Disordered" evidence="16">
    <location>
        <begin position="1"/>
        <end position="48"/>
    </location>
</feature>
<dbReference type="EMBL" id="FN392322">
    <property type="protein sequence ID" value="CAY71576.1"/>
    <property type="molecule type" value="Genomic_DNA"/>
</dbReference>
<feature type="region of interest" description="Disordered" evidence="16">
    <location>
        <begin position="167"/>
        <end position="192"/>
    </location>
</feature>
<feature type="region of interest" description="Disordered" evidence="16">
    <location>
        <begin position="416"/>
        <end position="444"/>
    </location>
</feature>